<reference evidence="8 11" key="2">
    <citation type="submission" date="2021-03" db="EMBL/GenBank/DDBJ databases">
        <title>Antimicrobial resistance genes in bacteria isolated from Japanese honey, and their potential for conferring macrolide and lincosamide resistance in the American foulbrood pathogen Paenibacillus larvae.</title>
        <authorList>
            <person name="Okamoto M."/>
            <person name="Kumagai M."/>
            <person name="Kanamori H."/>
            <person name="Takamatsu D."/>
        </authorList>
    </citation>
    <scope>NUCLEOTIDE SEQUENCE [LARGE SCALE GENOMIC DNA]</scope>
    <source>
        <strain evidence="8 11">J6TS1</strain>
    </source>
</reference>
<dbReference type="InterPro" id="IPR039425">
    <property type="entry name" value="RNA_pol_sigma-70-like"/>
</dbReference>
<dbReference type="AlphaFoldDB" id="A0A429X534"/>
<organism evidence="9 10">
    <name type="scientific">Siminovitchia terrae</name>
    <name type="common">Bacillus terrae</name>
    <dbReference type="NCBI Taxonomy" id="1914933"/>
    <lineage>
        <taxon>Bacteria</taxon>
        <taxon>Bacillati</taxon>
        <taxon>Bacillota</taxon>
        <taxon>Bacilli</taxon>
        <taxon>Bacillales</taxon>
        <taxon>Bacillaceae</taxon>
        <taxon>Siminovitchia</taxon>
    </lineage>
</organism>
<protein>
    <submittedName>
        <fullName evidence="9">RNA polymerase sigma factor</fullName>
    </submittedName>
</protein>
<dbReference type="InterPro" id="IPR013325">
    <property type="entry name" value="RNA_pol_sigma_r2"/>
</dbReference>
<keyword evidence="11" id="KW-1185">Reference proteome</keyword>
<keyword evidence="4" id="KW-0238">DNA-binding</keyword>
<feature type="domain" description="RNA polymerase sigma-70 region 2" evidence="6">
    <location>
        <begin position="20"/>
        <end position="87"/>
    </location>
</feature>
<name>A0A429X534_SIMTE</name>
<evidence type="ECO:0000259" key="6">
    <source>
        <dbReference type="Pfam" id="PF04542"/>
    </source>
</evidence>
<dbReference type="InterPro" id="IPR013324">
    <property type="entry name" value="RNA_pol_sigma_r3/r4-like"/>
</dbReference>
<dbReference type="InterPro" id="IPR013249">
    <property type="entry name" value="RNA_pol_sigma70_r4_t2"/>
</dbReference>
<evidence type="ECO:0000256" key="5">
    <source>
        <dbReference type="ARBA" id="ARBA00023163"/>
    </source>
</evidence>
<dbReference type="GO" id="GO:0016987">
    <property type="term" value="F:sigma factor activity"/>
    <property type="evidence" value="ECO:0007669"/>
    <property type="project" value="UniProtKB-KW"/>
</dbReference>
<dbReference type="GO" id="GO:0003677">
    <property type="term" value="F:DNA binding"/>
    <property type="evidence" value="ECO:0007669"/>
    <property type="project" value="UniProtKB-KW"/>
</dbReference>
<feature type="domain" description="RNA polymerase sigma factor 70 region 4 type 2" evidence="7">
    <location>
        <begin position="109"/>
        <end position="161"/>
    </location>
</feature>
<evidence type="ECO:0000313" key="10">
    <source>
        <dbReference type="Proteomes" id="UP000287296"/>
    </source>
</evidence>
<dbReference type="CDD" id="cd06171">
    <property type="entry name" value="Sigma70_r4"/>
    <property type="match status" value="1"/>
</dbReference>
<evidence type="ECO:0000256" key="4">
    <source>
        <dbReference type="ARBA" id="ARBA00023125"/>
    </source>
</evidence>
<dbReference type="InterPro" id="IPR036388">
    <property type="entry name" value="WH-like_DNA-bd_sf"/>
</dbReference>
<sequence length="172" mass="20043">MSLSREIRLENGCSETIETLYEMYRKPLYTFVFRYTGDQQLSIDVVQDTFEKLLKGHQYSPEKGKFKTYLFQIAYNTMATRLKRRKKFWSLLPFVAADNTSAISMEERLSVQKAVQQLPELQRAVVLLTYYHDLTQKEAAEILGIPVGTVKSRLHHAMKKLKEDLEVDGDEK</sequence>
<dbReference type="SUPFAM" id="SSF88946">
    <property type="entry name" value="Sigma2 domain of RNA polymerase sigma factors"/>
    <property type="match status" value="1"/>
</dbReference>
<evidence type="ECO:0000313" key="11">
    <source>
        <dbReference type="Proteomes" id="UP000680670"/>
    </source>
</evidence>
<dbReference type="PANTHER" id="PTHR43133:SF8">
    <property type="entry name" value="RNA POLYMERASE SIGMA FACTOR HI_1459-RELATED"/>
    <property type="match status" value="1"/>
</dbReference>
<comment type="caution">
    <text evidence="9">The sequence shown here is derived from an EMBL/GenBank/DDBJ whole genome shotgun (WGS) entry which is preliminary data.</text>
</comment>
<keyword evidence="3" id="KW-0731">Sigma factor</keyword>
<accession>A0A429X534</accession>
<gene>
    <name evidence="8" type="primary">csfU</name>
    <name evidence="9" type="ORF">D5F11_017020</name>
    <name evidence="8" type="ORF">J6TS1_10990</name>
</gene>
<evidence type="ECO:0000313" key="8">
    <source>
        <dbReference type="EMBL" id="GIN95229.1"/>
    </source>
</evidence>
<keyword evidence="5" id="KW-0804">Transcription</keyword>
<dbReference type="InterPro" id="IPR014284">
    <property type="entry name" value="RNA_pol_sigma-70_dom"/>
</dbReference>
<dbReference type="OrthoDB" id="3472490at2"/>
<dbReference type="RefSeq" id="WP_120115994.1">
    <property type="nucleotide sequence ID" value="NZ_BORI01000001.1"/>
</dbReference>
<dbReference type="Proteomes" id="UP000287296">
    <property type="component" value="Unassembled WGS sequence"/>
</dbReference>
<dbReference type="NCBIfam" id="TIGR02937">
    <property type="entry name" value="sigma70-ECF"/>
    <property type="match status" value="1"/>
</dbReference>
<reference evidence="9 10" key="1">
    <citation type="submission" date="2018-12" db="EMBL/GenBank/DDBJ databases">
        <authorList>
            <person name="Sun L."/>
            <person name="Chen Z."/>
        </authorList>
    </citation>
    <scope>NUCLEOTIDE SEQUENCE [LARGE SCALE GENOMIC DNA]</scope>
    <source>
        <strain evidence="9 10">LMG 29736</strain>
    </source>
</reference>
<keyword evidence="2" id="KW-0805">Transcription regulation</keyword>
<evidence type="ECO:0000256" key="2">
    <source>
        <dbReference type="ARBA" id="ARBA00023015"/>
    </source>
</evidence>
<dbReference type="Proteomes" id="UP000680670">
    <property type="component" value="Unassembled WGS sequence"/>
</dbReference>
<dbReference type="Pfam" id="PF08281">
    <property type="entry name" value="Sigma70_r4_2"/>
    <property type="match status" value="1"/>
</dbReference>
<dbReference type="Gene3D" id="1.10.10.10">
    <property type="entry name" value="Winged helix-like DNA-binding domain superfamily/Winged helix DNA-binding domain"/>
    <property type="match status" value="1"/>
</dbReference>
<dbReference type="Pfam" id="PF04542">
    <property type="entry name" value="Sigma70_r2"/>
    <property type="match status" value="1"/>
</dbReference>
<comment type="similarity">
    <text evidence="1">Belongs to the sigma-70 factor family. ECF subfamily.</text>
</comment>
<dbReference type="SUPFAM" id="SSF88659">
    <property type="entry name" value="Sigma3 and sigma4 domains of RNA polymerase sigma factors"/>
    <property type="match status" value="1"/>
</dbReference>
<evidence type="ECO:0000313" key="9">
    <source>
        <dbReference type="EMBL" id="RST58527.1"/>
    </source>
</evidence>
<dbReference type="EMBL" id="QYTW02000019">
    <property type="protein sequence ID" value="RST58527.1"/>
    <property type="molecule type" value="Genomic_DNA"/>
</dbReference>
<evidence type="ECO:0000259" key="7">
    <source>
        <dbReference type="Pfam" id="PF08281"/>
    </source>
</evidence>
<evidence type="ECO:0000256" key="3">
    <source>
        <dbReference type="ARBA" id="ARBA00023082"/>
    </source>
</evidence>
<evidence type="ECO:0000256" key="1">
    <source>
        <dbReference type="ARBA" id="ARBA00010641"/>
    </source>
</evidence>
<dbReference type="Gene3D" id="1.10.1740.10">
    <property type="match status" value="1"/>
</dbReference>
<dbReference type="InterPro" id="IPR007627">
    <property type="entry name" value="RNA_pol_sigma70_r2"/>
</dbReference>
<dbReference type="EMBL" id="BORJ01000002">
    <property type="protein sequence ID" value="GIN95229.1"/>
    <property type="molecule type" value="Genomic_DNA"/>
</dbReference>
<dbReference type="GO" id="GO:0006352">
    <property type="term" value="P:DNA-templated transcription initiation"/>
    <property type="evidence" value="ECO:0007669"/>
    <property type="project" value="InterPro"/>
</dbReference>
<dbReference type="PANTHER" id="PTHR43133">
    <property type="entry name" value="RNA POLYMERASE ECF-TYPE SIGMA FACTO"/>
    <property type="match status" value="1"/>
</dbReference>
<proteinExistence type="inferred from homology"/>